<accession>A0A8K1GJ29</accession>
<sequence length="177" mass="20290">MKEDLANSLGGNIVTKDEDKAEAPNTFFASVFKRTGGPQNNWPPELADRDGEQNSPPVIQEEAVSELLRHLDAHKSMGTDRIHPRVKRELVEDLTKPLSIIYQQSWLTKEANLDNVMLMHKKSWKEDQQNKDPDKVMEKIILSATPQHLQDDKDIRPSQHGFRRGRFLMFDKPGPLL</sequence>
<dbReference type="PANTHER" id="PTHR33395:SF22">
    <property type="entry name" value="REVERSE TRANSCRIPTASE DOMAIN-CONTAINING PROTEIN"/>
    <property type="match status" value="1"/>
</dbReference>
<evidence type="ECO:0000313" key="2">
    <source>
        <dbReference type="EMBL" id="TRZ18490.1"/>
    </source>
</evidence>
<comment type="caution">
    <text evidence="2">The sequence shown here is derived from an EMBL/GenBank/DDBJ whole genome shotgun (WGS) entry which is preliminary data.</text>
</comment>
<gene>
    <name evidence="2" type="ORF">HGM15179_008640</name>
</gene>
<dbReference type="GO" id="GO:0007508">
    <property type="term" value="P:larval heart development"/>
    <property type="evidence" value="ECO:0007669"/>
    <property type="project" value="TreeGrafter"/>
</dbReference>
<proteinExistence type="predicted"/>
<dbReference type="GO" id="GO:0031012">
    <property type="term" value="C:extracellular matrix"/>
    <property type="evidence" value="ECO:0007669"/>
    <property type="project" value="TreeGrafter"/>
</dbReference>
<reference evidence="2" key="1">
    <citation type="submission" date="2019-04" db="EMBL/GenBank/DDBJ databases">
        <title>Genome assembly of Zosterops borbonicus 15179.</title>
        <authorList>
            <person name="Leroy T."/>
            <person name="Anselmetti Y."/>
            <person name="Tilak M.-K."/>
            <person name="Nabholz B."/>
        </authorList>
    </citation>
    <scope>NUCLEOTIDE SEQUENCE</scope>
    <source>
        <strain evidence="2">HGM_15179</strain>
        <tissue evidence="2">Muscle</tissue>
    </source>
</reference>
<dbReference type="GO" id="GO:0061343">
    <property type="term" value="P:cell adhesion involved in heart morphogenesis"/>
    <property type="evidence" value="ECO:0007669"/>
    <property type="project" value="TreeGrafter"/>
</dbReference>
<name>A0A8K1GJ29_9PASS</name>
<dbReference type="PANTHER" id="PTHR33395">
    <property type="entry name" value="TRANSCRIPTASE, PUTATIVE-RELATED-RELATED"/>
    <property type="match status" value="1"/>
</dbReference>
<evidence type="ECO:0000313" key="3">
    <source>
        <dbReference type="Proteomes" id="UP000796761"/>
    </source>
</evidence>
<dbReference type="OrthoDB" id="416454at2759"/>
<dbReference type="EMBL" id="SWJQ01000222">
    <property type="protein sequence ID" value="TRZ18490.1"/>
    <property type="molecule type" value="Genomic_DNA"/>
</dbReference>
<evidence type="ECO:0000256" key="1">
    <source>
        <dbReference type="SAM" id="MobiDB-lite"/>
    </source>
</evidence>
<keyword evidence="3" id="KW-1185">Reference proteome</keyword>
<protein>
    <submittedName>
        <fullName evidence="2">Uncharacterized protein</fullName>
    </submittedName>
</protein>
<dbReference type="AlphaFoldDB" id="A0A8K1GJ29"/>
<organism evidence="2 3">
    <name type="scientific">Zosterops borbonicus</name>
    <dbReference type="NCBI Taxonomy" id="364589"/>
    <lineage>
        <taxon>Eukaryota</taxon>
        <taxon>Metazoa</taxon>
        <taxon>Chordata</taxon>
        <taxon>Craniata</taxon>
        <taxon>Vertebrata</taxon>
        <taxon>Euteleostomi</taxon>
        <taxon>Archelosauria</taxon>
        <taxon>Archosauria</taxon>
        <taxon>Dinosauria</taxon>
        <taxon>Saurischia</taxon>
        <taxon>Theropoda</taxon>
        <taxon>Coelurosauria</taxon>
        <taxon>Aves</taxon>
        <taxon>Neognathae</taxon>
        <taxon>Neoaves</taxon>
        <taxon>Telluraves</taxon>
        <taxon>Australaves</taxon>
        <taxon>Passeriformes</taxon>
        <taxon>Sylvioidea</taxon>
        <taxon>Zosteropidae</taxon>
        <taxon>Zosterops</taxon>
    </lineage>
</organism>
<feature type="region of interest" description="Disordered" evidence="1">
    <location>
        <begin position="32"/>
        <end position="55"/>
    </location>
</feature>
<dbReference type="Proteomes" id="UP000796761">
    <property type="component" value="Unassembled WGS sequence"/>
</dbReference>